<dbReference type="EMBL" id="AXCM01002117">
    <property type="status" value="NOT_ANNOTATED_CDS"/>
    <property type="molecule type" value="Genomic_DNA"/>
</dbReference>
<protein>
    <submittedName>
        <fullName evidence="1">Uncharacterized protein</fullName>
    </submittedName>
</protein>
<name>A0A182MKB5_9DIPT</name>
<keyword evidence="2" id="KW-1185">Reference proteome</keyword>
<dbReference type="VEuPathDB" id="VectorBase:ACUA020366"/>
<dbReference type="InterPro" id="IPR010512">
    <property type="entry name" value="DUF1091"/>
</dbReference>
<reference evidence="2" key="1">
    <citation type="submission" date="2013-09" db="EMBL/GenBank/DDBJ databases">
        <title>The Genome Sequence of Anopheles culicifacies species A.</title>
        <authorList>
            <consortium name="The Broad Institute Genomics Platform"/>
            <person name="Neafsey D.E."/>
            <person name="Besansky N."/>
            <person name="Howell P."/>
            <person name="Walton C."/>
            <person name="Young S.K."/>
            <person name="Zeng Q."/>
            <person name="Gargeya S."/>
            <person name="Fitzgerald M."/>
            <person name="Haas B."/>
            <person name="Abouelleil A."/>
            <person name="Allen A.W."/>
            <person name="Alvarado L."/>
            <person name="Arachchi H.M."/>
            <person name="Berlin A.M."/>
            <person name="Chapman S.B."/>
            <person name="Gainer-Dewar J."/>
            <person name="Goldberg J."/>
            <person name="Griggs A."/>
            <person name="Gujja S."/>
            <person name="Hansen M."/>
            <person name="Howarth C."/>
            <person name="Imamovic A."/>
            <person name="Ireland A."/>
            <person name="Larimer J."/>
            <person name="McCowan C."/>
            <person name="Murphy C."/>
            <person name="Pearson M."/>
            <person name="Poon T.W."/>
            <person name="Priest M."/>
            <person name="Roberts A."/>
            <person name="Saif S."/>
            <person name="Shea T."/>
            <person name="Sisk P."/>
            <person name="Sykes S."/>
            <person name="Wortman J."/>
            <person name="Nusbaum C."/>
            <person name="Birren B."/>
        </authorList>
    </citation>
    <scope>NUCLEOTIDE SEQUENCE [LARGE SCALE GENOMIC DNA]</scope>
    <source>
        <strain evidence="2">A-37</strain>
    </source>
</reference>
<accession>A0A182MKB5</accession>
<organism evidence="1 2">
    <name type="scientific">Anopheles culicifacies</name>
    <dbReference type="NCBI Taxonomy" id="139723"/>
    <lineage>
        <taxon>Eukaryota</taxon>
        <taxon>Metazoa</taxon>
        <taxon>Ecdysozoa</taxon>
        <taxon>Arthropoda</taxon>
        <taxon>Hexapoda</taxon>
        <taxon>Insecta</taxon>
        <taxon>Pterygota</taxon>
        <taxon>Neoptera</taxon>
        <taxon>Endopterygota</taxon>
        <taxon>Diptera</taxon>
        <taxon>Nematocera</taxon>
        <taxon>Culicoidea</taxon>
        <taxon>Culicidae</taxon>
        <taxon>Anophelinae</taxon>
        <taxon>Anopheles</taxon>
        <taxon>culicifacies species complex</taxon>
    </lineage>
</organism>
<evidence type="ECO:0000313" key="1">
    <source>
        <dbReference type="EnsemblMetazoa" id="ACUA020366-PA"/>
    </source>
</evidence>
<reference evidence="1" key="2">
    <citation type="submission" date="2020-05" db="UniProtKB">
        <authorList>
            <consortium name="EnsemblMetazoa"/>
        </authorList>
    </citation>
    <scope>IDENTIFICATION</scope>
    <source>
        <strain evidence="1">A-37</strain>
    </source>
</reference>
<dbReference type="AlphaFoldDB" id="A0A182MKB5"/>
<evidence type="ECO:0000313" key="2">
    <source>
        <dbReference type="Proteomes" id="UP000075883"/>
    </source>
</evidence>
<proteinExistence type="predicted"/>
<dbReference type="EnsemblMetazoa" id="ACUA020366-RA">
    <property type="protein sequence ID" value="ACUA020366-PA"/>
    <property type="gene ID" value="ACUA020366"/>
</dbReference>
<dbReference type="PANTHER" id="PTHR20898:SF0">
    <property type="entry name" value="DAEDALUS ON 3-RELATED"/>
    <property type="match status" value="1"/>
</dbReference>
<sequence>MIQCIEAPYKLTHLHYCQMEQLENGIVGLNASITIPKVLNFIEVSAKLFYKYTTYRPFMIDWSIEFCQTYRAGRFNPSAAVMLKVIETTLPQYYYSCPHGCIDAPYKLTHLNYCQMEQLQNGTVGLNVSVSIPIVLNYIEVSAKLFYKYTTYRPFMIDWSIEFCQTYRAGKFNPSAALILKVVEETLPLYYYSCPHGNRTYSALWLFGSQFIPEALPSGNYRMDIRLRDSTNTVLIASRIYGAVRKQGLIG</sequence>
<dbReference type="Proteomes" id="UP000075883">
    <property type="component" value="Unassembled WGS sequence"/>
</dbReference>
<dbReference type="PANTHER" id="PTHR20898">
    <property type="entry name" value="DAEDALUS ON 3-RELATED-RELATED"/>
    <property type="match status" value="1"/>
</dbReference>
<dbReference type="Pfam" id="PF06477">
    <property type="entry name" value="DUF1091"/>
    <property type="match status" value="1"/>
</dbReference>